<dbReference type="GO" id="GO:0008270">
    <property type="term" value="F:zinc ion binding"/>
    <property type="evidence" value="ECO:0007669"/>
    <property type="project" value="UniProtKB-KW"/>
</dbReference>
<dbReference type="GO" id="GO:0000245">
    <property type="term" value="P:spliceosomal complex assembly"/>
    <property type="evidence" value="ECO:0007669"/>
    <property type="project" value="TreeGrafter"/>
</dbReference>
<comment type="caution">
    <text evidence="7">The sequence shown here is derived from an EMBL/GenBank/DDBJ whole genome shotgun (WGS) entry which is preliminary data.</text>
</comment>
<dbReference type="SMART" id="SM01050">
    <property type="entry name" value="CactinC_cactus"/>
    <property type="match status" value="1"/>
</dbReference>
<evidence type="ECO:0000313" key="7">
    <source>
        <dbReference type="EMBL" id="GKV46321.1"/>
    </source>
</evidence>
<dbReference type="Gene3D" id="2.60.40.2690">
    <property type="match status" value="1"/>
</dbReference>
<dbReference type="InterPro" id="IPR031781">
    <property type="entry name" value="SF3A2_dom"/>
</dbReference>
<evidence type="ECO:0000256" key="3">
    <source>
        <dbReference type="ARBA" id="ARBA00022833"/>
    </source>
</evidence>
<proteinExistence type="predicted"/>
<keyword evidence="2" id="KW-0863">Zinc-finger</keyword>
<dbReference type="EMBL" id="BPVZ01000206">
    <property type="protein sequence ID" value="GKV46321.1"/>
    <property type="molecule type" value="Genomic_DNA"/>
</dbReference>
<protein>
    <recommendedName>
        <fullName evidence="6">SF3A2 domain-containing protein</fullName>
    </recommendedName>
</protein>
<evidence type="ECO:0000256" key="5">
    <source>
        <dbReference type="SAM" id="MobiDB-lite"/>
    </source>
</evidence>
<dbReference type="PANTHER" id="PTHR23205">
    <property type="entry name" value="SPLICING FACTOR 3A SUBUNIT 2"/>
    <property type="match status" value="1"/>
</dbReference>
<feature type="compositionally biased region" description="Pro residues" evidence="5">
    <location>
        <begin position="142"/>
        <end position="169"/>
    </location>
</feature>
<dbReference type="InterPro" id="IPR052092">
    <property type="entry name" value="SF3A2"/>
</dbReference>
<dbReference type="Pfam" id="PF16835">
    <property type="entry name" value="SF3A2"/>
    <property type="match status" value="1"/>
</dbReference>
<feature type="domain" description="SF3A2" evidence="6">
    <location>
        <begin position="29"/>
        <end position="116"/>
    </location>
</feature>
<keyword evidence="3" id="KW-0862">Zinc</keyword>
<feature type="region of interest" description="Disordered" evidence="5">
    <location>
        <begin position="142"/>
        <end position="201"/>
    </location>
</feature>
<gene>
    <name evidence="7" type="ORF">SLEP1_g53307</name>
</gene>
<reference evidence="7 8" key="1">
    <citation type="journal article" date="2021" name="Commun. Biol.">
        <title>The genome of Shorea leprosula (Dipterocarpaceae) highlights the ecological relevance of drought in aseasonal tropical rainforests.</title>
        <authorList>
            <person name="Ng K.K.S."/>
            <person name="Kobayashi M.J."/>
            <person name="Fawcett J.A."/>
            <person name="Hatakeyama M."/>
            <person name="Paape T."/>
            <person name="Ng C.H."/>
            <person name="Ang C.C."/>
            <person name="Tnah L.H."/>
            <person name="Lee C.T."/>
            <person name="Nishiyama T."/>
            <person name="Sese J."/>
            <person name="O'Brien M.J."/>
            <person name="Copetti D."/>
            <person name="Mohd Noor M.I."/>
            <person name="Ong R.C."/>
            <person name="Putra M."/>
            <person name="Sireger I.Z."/>
            <person name="Indrioko S."/>
            <person name="Kosugi Y."/>
            <person name="Izuno A."/>
            <person name="Isagi Y."/>
            <person name="Lee S.L."/>
            <person name="Shimizu K.K."/>
        </authorList>
    </citation>
    <scope>NUCLEOTIDE SEQUENCE [LARGE SCALE GENOMIC DNA]</scope>
    <source>
        <strain evidence="7">214</strain>
    </source>
</reference>
<dbReference type="GO" id="GO:0071004">
    <property type="term" value="C:U2-type prespliceosome"/>
    <property type="evidence" value="ECO:0007669"/>
    <property type="project" value="TreeGrafter"/>
</dbReference>
<dbReference type="Proteomes" id="UP001054252">
    <property type="component" value="Unassembled WGS sequence"/>
</dbReference>
<keyword evidence="8" id="KW-1185">Reference proteome</keyword>
<evidence type="ECO:0000256" key="1">
    <source>
        <dbReference type="ARBA" id="ARBA00022723"/>
    </source>
</evidence>
<organism evidence="7 8">
    <name type="scientific">Rubroshorea leprosula</name>
    <dbReference type="NCBI Taxonomy" id="152421"/>
    <lineage>
        <taxon>Eukaryota</taxon>
        <taxon>Viridiplantae</taxon>
        <taxon>Streptophyta</taxon>
        <taxon>Embryophyta</taxon>
        <taxon>Tracheophyta</taxon>
        <taxon>Spermatophyta</taxon>
        <taxon>Magnoliopsida</taxon>
        <taxon>eudicotyledons</taxon>
        <taxon>Gunneridae</taxon>
        <taxon>Pentapetalae</taxon>
        <taxon>rosids</taxon>
        <taxon>malvids</taxon>
        <taxon>Malvales</taxon>
        <taxon>Dipterocarpaceae</taxon>
        <taxon>Rubroshorea</taxon>
    </lineage>
</organism>
<accession>A0AAV5M967</accession>
<dbReference type="PANTHER" id="PTHR23205:SF0">
    <property type="entry name" value="SPLICING FACTOR 3A SUBUNIT 2"/>
    <property type="match status" value="1"/>
</dbReference>
<name>A0AAV5M967_9ROSI</name>
<dbReference type="AlphaFoldDB" id="A0AAV5M967"/>
<dbReference type="GO" id="GO:0005686">
    <property type="term" value="C:U2 snRNP"/>
    <property type="evidence" value="ECO:0007669"/>
    <property type="project" value="TreeGrafter"/>
</dbReference>
<evidence type="ECO:0000256" key="4">
    <source>
        <dbReference type="ARBA" id="ARBA00023242"/>
    </source>
</evidence>
<keyword evidence="1" id="KW-0479">Metal-binding</keyword>
<sequence length="201" mass="22812">MNCHYNLLVQVEFVSGYLLQHKYGKVLEIGRPGYHVTKQYDPETKQRSLLFQVEYPEIEDNIKLRHRLMSSYEQRVQPFNRRYQCLLFAAEPYEIIAFQGSTPKFFSHWDCDLKMFTLQMYFKVKPQTAPVANVTVAPGAPPRPLAPPLHAPPPPPPPLQGLPNPPRAPPQVSGSLTPPPLMGNGSRPMPHGSVCTLNSWR</sequence>
<evidence type="ECO:0000256" key="2">
    <source>
        <dbReference type="ARBA" id="ARBA00022771"/>
    </source>
</evidence>
<dbReference type="GO" id="GO:0071013">
    <property type="term" value="C:catalytic step 2 spliceosome"/>
    <property type="evidence" value="ECO:0007669"/>
    <property type="project" value="TreeGrafter"/>
</dbReference>
<evidence type="ECO:0000259" key="6">
    <source>
        <dbReference type="Pfam" id="PF16835"/>
    </source>
</evidence>
<evidence type="ECO:0000313" key="8">
    <source>
        <dbReference type="Proteomes" id="UP001054252"/>
    </source>
</evidence>
<keyword evidence="4" id="KW-0539">Nucleus</keyword>